<dbReference type="RefSeq" id="WP_318780531.1">
    <property type="nucleotide sequence ID" value="NZ_JADBEJ010000001.1"/>
</dbReference>
<dbReference type="EMBL" id="JADBEJ010000001">
    <property type="protein sequence ID" value="MBE1573889.1"/>
    <property type="molecule type" value="Genomic_DNA"/>
</dbReference>
<dbReference type="InterPro" id="IPR026001">
    <property type="entry name" value="Abi-like_C"/>
</dbReference>
<evidence type="ECO:0000313" key="3">
    <source>
        <dbReference type="Proteomes" id="UP000656548"/>
    </source>
</evidence>
<sequence>MKELISTSTRGLFRDLMTDSTVGAITSAFQDEGFAPNPDCRYDDTSVRRTAAQERLDSVDWTNSGHVARACRVFERLLIDWGDGPYLDRFYNSLRRDGCSVDYPGTGLITPPTVSGHLRPIRSLATLTDPSAIQEQLDRIQRAIIDDPALAIGSAKELVESTAKVVLIERGRPVNDKDDLPALARAAQEALSLHPSSSAPGPDGSDAVKKILGAVTTITAGLGELRNRGYGTGHGPAATRIGLRPRHAHLAVNAAVTWCQLLLDTLADPDAPWRKTS</sequence>
<gene>
    <name evidence="2" type="ORF">H4W30_000918</name>
</gene>
<proteinExistence type="predicted"/>
<comment type="caution">
    <text evidence="2">The sequence shown here is derived from an EMBL/GenBank/DDBJ whole genome shotgun (WGS) entry which is preliminary data.</text>
</comment>
<organism evidence="2 3">
    <name type="scientific">Amycolatopsis roodepoortensis</name>
    <dbReference type="NCBI Taxonomy" id="700274"/>
    <lineage>
        <taxon>Bacteria</taxon>
        <taxon>Bacillati</taxon>
        <taxon>Actinomycetota</taxon>
        <taxon>Actinomycetes</taxon>
        <taxon>Pseudonocardiales</taxon>
        <taxon>Pseudonocardiaceae</taxon>
        <taxon>Amycolatopsis</taxon>
    </lineage>
</organism>
<dbReference type="Proteomes" id="UP000656548">
    <property type="component" value="Unassembled WGS sequence"/>
</dbReference>
<dbReference type="Pfam" id="PF14355">
    <property type="entry name" value="Abi_C"/>
    <property type="match status" value="1"/>
</dbReference>
<feature type="domain" description="Abortive infection protein-like C-terminal" evidence="1">
    <location>
        <begin position="181"/>
        <end position="264"/>
    </location>
</feature>
<protein>
    <recommendedName>
        <fullName evidence="1">Abortive infection protein-like C-terminal domain-containing protein</fullName>
    </recommendedName>
</protein>
<evidence type="ECO:0000259" key="1">
    <source>
        <dbReference type="Pfam" id="PF14355"/>
    </source>
</evidence>
<name>A0ABR9KZU8_9PSEU</name>
<accession>A0ABR9KZU8</accession>
<keyword evidence="3" id="KW-1185">Reference proteome</keyword>
<reference evidence="2 3" key="1">
    <citation type="submission" date="2020-10" db="EMBL/GenBank/DDBJ databases">
        <title>Sequencing the genomes of 1000 actinobacteria strains.</title>
        <authorList>
            <person name="Klenk H.-P."/>
        </authorList>
    </citation>
    <scope>NUCLEOTIDE SEQUENCE [LARGE SCALE GENOMIC DNA]</scope>
    <source>
        <strain evidence="2 3">DSM 46661</strain>
    </source>
</reference>
<evidence type="ECO:0000313" key="2">
    <source>
        <dbReference type="EMBL" id="MBE1573889.1"/>
    </source>
</evidence>